<evidence type="ECO:0000313" key="2">
    <source>
        <dbReference type="EMBL" id="HIU25592.1"/>
    </source>
</evidence>
<dbReference type="Proteomes" id="UP000824090">
    <property type="component" value="Unassembled WGS sequence"/>
</dbReference>
<dbReference type="PANTHER" id="PTHR36179">
    <property type="entry name" value="LUD_DOM DOMAIN-CONTAINING PROTEIN"/>
    <property type="match status" value="1"/>
</dbReference>
<reference evidence="2" key="2">
    <citation type="journal article" date="2021" name="PeerJ">
        <title>Extensive microbial diversity within the chicken gut microbiome revealed by metagenomics and culture.</title>
        <authorList>
            <person name="Gilroy R."/>
            <person name="Ravi A."/>
            <person name="Getino M."/>
            <person name="Pursley I."/>
            <person name="Horton D.L."/>
            <person name="Alikhan N.F."/>
            <person name="Baker D."/>
            <person name="Gharbi K."/>
            <person name="Hall N."/>
            <person name="Watson M."/>
            <person name="Adriaenssens E.M."/>
            <person name="Foster-Nyarko E."/>
            <person name="Jarju S."/>
            <person name="Secka A."/>
            <person name="Antonio M."/>
            <person name="Oren A."/>
            <person name="Chaudhuri R.R."/>
            <person name="La Ragione R."/>
            <person name="Hildebrand F."/>
            <person name="Pallen M.J."/>
        </authorList>
    </citation>
    <scope>NUCLEOTIDE SEQUENCE</scope>
    <source>
        <strain evidence="2">ChiHcec3-6078</strain>
    </source>
</reference>
<dbReference type="Pfam" id="PF02589">
    <property type="entry name" value="LUD_dom"/>
    <property type="match status" value="1"/>
</dbReference>
<organism evidence="2 3">
    <name type="scientific">Candidatus Allocopromorpha excrementigallinarum</name>
    <dbReference type="NCBI Taxonomy" id="2840742"/>
    <lineage>
        <taxon>Bacteria</taxon>
        <taxon>Bacillati</taxon>
        <taxon>Bacillota</taxon>
        <taxon>Clostridia</taxon>
        <taxon>Eubacteriales</taxon>
        <taxon>Eubacteriaceae</taxon>
        <taxon>Eubacteriaceae incertae sedis</taxon>
        <taxon>Candidatus Allocopromorpha</taxon>
    </lineage>
</organism>
<proteinExistence type="predicted"/>
<evidence type="ECO:0000259" key="1">
    <source>
        <dbReference type="Pfam" id="PF02589"/>
    </source>
</evidence>
<dbReference type="PANTHER" id="PTHR36179:SF2">
    <property type="entry name" value="LUD DOMAIN-CONTAINING PROTEIN"/>
    <property type="match status" value="1"/>
</dbReference>
<evidence type="ECO:0000313" key="3">
    <source>
        <dbReference type="Proteomes" id="UP000824090"/>
    </source>
</evidence>
<dbReference type="InterPro" id="IPR003741">
    <property type="entry name" value="LUD_dom"/>
</dbReference>
<dbReference type="AlphaFoldDB" id="A0A9D1I098"/>
<reference evidence="2" key="1">
    <citation type="submission" date="2020-10" db="EMBL/GenBank/DDBJ databases">
        <authorList>
            <person name="Gilroy R."/>
        </authorList>
    </citation>
    <scope>NUCLEOTIDE SEQUENCE</scope>
    <source>
        <strain evidence="2">ChiHcec3-6078</strain>
    </source>
</reference>
<gene>
    <name evidence="2" type="ORF">IAC50_03775</name>
</gene>
<accession>A0A9D1I098</accession>
<name>A0A9D1I098_9FIRM</name>
<dbReference type="EMBL" id="DVMP01000073">
    <property type="protein sequence ID" value="HIU25592.1"/>
    <property type="molecule type" value="Genomic_DNA"/>
</dbReference>
<feature type="domain" description="LUD" evidence="1">
    <location>
        <begin position="3"/>
        <end position="196"/>
    </location>
</feature>
<sequence length="202" mass="22708">MDIEKTIRSLERNRYTVRYFCTAKDAADYLDGLLDGCVIGFGDSHTMMAMNLYERLSSHNTVYDPNQGKDNDEFLRIAKKCLTTDIYLTSVNAMSETGEMVNIDGTGNRIAASLFGHQKVFFVVGTNKIEPDLEKAVWRARNVAAPKNSAKYSLKTPCVIKGDKCYDCASPDRICNALTIYMKKMNDIEDVEVILINEDLGF</sequence>
<comment type="caution">
    <text evidence="2">The sequence shown here is derived from an EMBL/GenBank/DDBJ whole genome shotgun (WGS) entry which is preliminary data.</text>
</comment>
<protein>
    <submittedName>
        <fullName evidence="2">Lactate utilization protein</fullName>
    </submittedName>
</protein>